<proteinExistence type="predicted"/>
<gene>
    <name evidence="1" type="ORF">PCANC_18921</name>
</gene>
<sequence length="97" mass="11038">MYFSGASITPLQSHKFLTVSFYSTSLSSPIPTVYSHYHSCQDPWKIYPLQSKPTAILPQEYAGKFKCKFNPHNPLATESYASFLIVYPKHPYGCQQV</sequence>
<keyword evidence="2" id="KW-1185">Reference proteome</keyword>
<dbReference type="Proteomes" id="UP000235388">
    <property type="component" value="Unassembled WGS sequence"/>
</dbReference>
<organism evidence="1 2">
    <name type="scientific">Puccinia coronata f. sp. avenae</name>
    <dbReference type="NCBI Taxonomy" id="200324"/>
    <lineage>
        <taxon>Eukaryota</taxon>
        <taxon>Fungi</taxon>
        <taxon>Dikarya</taxon>
        <taxon>Basidiomycota</taxon>
        <taxon>Pucciniomycotina</taxon>
        <taxon>Pucciniomycetes</taxon>
        <taxon>Pucciniales</taxon>
        <taxon>Pucciniaceae</taxon>
        <taxon>Puccinia</taxon>
    </lineage>
</organism>
<dbReference type="AlphaFoldDB" id="A0A2N5U374"/>
<accession>A0A2N5U374</accession>
<evidence type="ECO:0000313" key="1">
    <source>
        <dbReference type="EMBL" id="PLW32196.1"/>
    </source>
</evidence>
<protein>
    <submittedName>
        <fullName evidence="1">Uncharacterized protein</fullName>
    </submittedName>
</protein>
<name>A0A2N5U374_9BASI</name>
<reference evidence="1 2" key="1">
    <citation type="submission" date="2017-11" db="EMBL/GenBank/DDBJ databases">
        <title>De novo assembly and phasing of dikaryotic genomes from two isolates of Puccinia coronata f. sp. avenae, the causal agent of oat crown rust.</title>
        <authorList>
            <person name="Miller M.E."/>
            <person name="Zhang Y."/>
            <person name="Omidvar V."/>
            <person name="Sperschneider J."/>
            <person name="Schwessinger B."/>
            <person name="Raley C."/>
            <person name="Palmer J.M."/>
            <person name="Garnica D."/>
            <person name="Upadhyaya N."/>
            <person name="Rathjen J."/>
            <person name="Taylor J.M."/>
            <person name="Park R.F."/>
            <person name="Dodds P.N."/>
            <person name="Hirsch C.D."/>
            <person name="Kianian S.F."/>
            <person name="Figueroa M."/>
        </authorList>
    </citation>
    <scope>NUCLEOTIDE SEQUENCE [LARGE SCALE GENOMIC DNA]</scope>
    <source>
        <strain evidence="1">12NC29</strain>
    </source>
</reference>
<comment type="caution">
    <text evidence="1">The sequence shown here is derived from an EMBL/GenBank/DDBJ whole genome shotgun (WGS) entry which is preliminary data.</text>
</comment>
<dbReference type="EMBL" id="PGCJ01000328">
    <property type="protein sequence ID" value="PLW32196.1"/>
    <property type="molecule type" value="Genomic_DNA"/>
</dbReference>
<evidence type="ECO:0000313" key="2">
    <source>
        <dbReference type="Proteomes" id="UP000235388"/>
    </source>
</evidence>